<dbReference type="Proteomes" id="UP000579523">
    <property type="component" value="Unassembled WGS sequence"/>
</dbReference>
<dbReference type="Pfam" id="PF17338">
    <property type="entry name" value="GP88"/>
    <property type="match status" value="1"/>
</dbReference>
<dbReference type="AlphaFoldDB" id="A0A7W7VA65"/>
<feature type="region of interest" description="Disordered" evidence="1">
    <location>
        <begin position="217"/>
        <end position="248"/>
    </location>
</feature>
<dbReference type="InterPro" id="IPR020290">
    <property type="entry name" value="Gp88"/>
</dbReference>
<evidence type="ECO:0000259" key="2">
    <source>
        <dbReference type="Pfam" id="PF17338"/>
    </source>
</evidence>
<name>A0A7W7VA65_9ACTN</name>
<gene>
    <name evidence="3" type="ORF">FHS37_006614</name>
</gene>
<reference evidence="3 4" key="1">
    <citation type="submission" date="2020-08" db="EMBL/GenBank/DDBJ databases">
        <title>Genomic Encyclopedia of Type Strains, Phase III (KMG-III): the genomes of soil and plant-associated and newly described type strains.</title>
        <authorList>
            <person name="Whitman W."/>
        </authorList>
    </citation>
    <scope>NUCLEOTIDE SEQUENCE [LARGE SCALE GENOMIC DNA]</scope>
    <source>
        <strain evidence="3 4">CECT 3273</strain>
    </source>
</reference>
<accession>A0A7W7VA65</accession>
<comment type="caution">
    <text evidence="3">The sequence shown here is derived from an EMBL/GenBank/DDBJ whole genome shotgun (WGS) entry which is preliminary data.</text>
</comment>
<protein>
    <recommendedName>
        <fullName evidence="2">Gene product 88 domain-containing protein</fullName>
    </recommendedName>
</protein>
<evidence type="ECO:0000256" key="1">
    <source>
        <dbReference type="SAM" id="MobiDB-lite"/>
    </source>
</evidence>
<feature type="compositionally biased region" description="Basic and acidic residues" evidence="1">
    <location>
        <begin position="219"/>
        <end position="236"/>
    </location>
</feature>
<keyword evidence="4" id="KW-1185">Reference proteome</keyword>
<proteinExistence type="predicted"/>
<evidence type="ECO:0000313" key="4">
    <source>
        <dbReference type="Proteomes" id="UP000579523"/>
    </source>
</evidence>
<organism evidence="3 4">
    <name type="scientific">Streptomyces griseomycini</name>
    <dbReference type="NCBI Taxonomy" id="66895"/>
    <lineage>
        <taxon>Bacteria</taxon>
        <taxon>Bacillati</taxon>
        <taxon>Actinomycetota</taxon>
        <taxon>Actinomycetes</taxon>
        <taxon>Kitasatosporales</taxon>
        <taxon>Streptomycetaceae</taxon>
        <taxon>Streptomyces</taxon>
    </lineage>
</organism>
<evidence type="ECO:0000313" key="3">
    <source>
        <dbReference type="EMBL" id="MBB4902517.1"/>
    </source>
</evidence>
<feature type="domain" description="Gene product 88" evidence="2">
    <location>
        <begin position="7"/>
        <end position="229"/>
    </location>
</feature>
<dbReference type="EMBL" id="JACHJI010000017">
    <property type="protein sequence ID" value="MBB4902517.1"/>
    <property type="molecule type" value="Genomic_DNA"/>
</dbReference>
<dbReference type="RefSeq" id="WP_184827905.1">
    <property type="nucleotide sequence ID" value="NZ_BMTK01000031.1"/>
</dbReference>
<sequence>MTEKPRWLLTQNTDMRRQGIYNWSIPAWAGTLPDGRNYNTCPSAGICAQLCYARQGAYRFKGVRARHEANLMMVLDDLPGWEAQMTAELQHKRYQDRWVRCHDAGDFFSREYTEAWMRVMRAAPGVRFYAYTKSVSLFREVVEPDPPANFKWVYSLGGREDHLVDVTIERHVDIFPDEGSLEEAGYTSRATATEGCLVSVLGPQKIGIPANNIKHLQKRQGDKRFSELQRDQDARRRGPGKQYSSGRP</sequence>